<dbReference type="InterPro" id="IPR014717">
    <property type="entry name" value="Transl_elong_EF1B/ribsomal_bS6"/>
</dbReference>
<proteinExistence type="predicted"/>
<accession>A0A1G1W9L2</accession>
<evidence type="ECO:0000313" key="1">
    <source>
        <dbReference type="EMBL" id="OGY24369.1"/>
    </source>
</evidence>
<protein>
    <recommendedName>
        <fullName evidence="3">Pilus assembly protein PilO</fullName>
    </recommendedName>
</protein>
<evidence type="ECO:0008006" key="3">
    <source>
        <dbReference type="Google" id="ProtNLM"/>
    </source>
</evidence>
<dbReference type="AlphaFoldDB" id="A0A1G1W9L2"/>
<dbReference type="Proteomes" id="UP000177103">
    <property type="component" value="Unassembled WGS sequence"/>
</dbReference>
<gene>
    <name evidence="1" type="ORF">A2Y57_03385</name>
</gene>
<dbReference type="EMBL" id="MHCQ01000029">
    <property type="protein sequence ID" value="OGY24369.1"/>
    <property type="molecule type" value="Genomic_DNA"/>
</dbReference>
<reference evidence="1 2" key="1">
    <citation type="journal article" date="2016" name="Nat. Commun.">
        <title>Thousands of microbial genomes shed light on interconnected biogeochemical processes in an aquifer system.</title>
        <authorList>
            <person name="Anantharaman K."/>
            <person name="Brown C.T."/>
            <person name="Hug L.A."/>
            <person name="Sharon I."/>
            <person name="Castelle C.J."/>
            <person name="Probst A.J."/>
            <person name="Thomas B.C."/>
            <person name="Singh A."/>
            <person name="Wilkins M.J."/>
            <person name="Karaoz U."/>
            <person name="Brodie E.L."/>
            <person name="Williams K.H."/>
            <person name="Hubbard S.S."/>
            <person name="Banfield J.F."/>
        </authorList>
    </citation>
    <scope>NUCLEOTIDE SEQUENCE [LARGE SCALE GENOMIC DNA]</scope>
</reference>
<name>A0A1G1W9L2_9BACT</name>
<sequence length="238" mass="25986">MKDIKAILKNPKLVITVSVILLVLIEAAFGRFLIWPEAKNYNEARNESKENQIKLEELTKSVDNLRLIGREDLEIFSRFNQAFFPSSPDILRFFALAETIADISQVSITQISARGASPSSKDATGKKDSPEMEKTAGYTIDGSVKGSYPTIINFLSSLNTLARAVGVTKFSIGSTGETELSAVVNFVLPLSSATLVVSSDEFVSLSEEERESLEILRATRTIDASPATATVGKENLFE</sequence>
<organism evidence="1 2">
    <name type="scientific">Candidatus Woykebacteria bacterium RBG_13_40_7b</name>
    <dbReference type="NCBI Taxonomy" id="1802594"/>
    <lineage>
        <taxon>Bacteria</taxon>
        <taxon>Candidatus Woykeibacteriota</taxon>
    </lineage>
</organism>
<comment type="caution">
    <text evidence="1">The sequence shown here is derived from an EMBL/GenBank/DDBJ whole genome shotgun (WGS) entry which is preliminary data.</text>
</comment>
<dbReference type="Gene3D" id="3.30.70.60">
    <property type="match status" value="1"/>
</dbReference>
<evidence type="ECO:0000313" key="2">
    <source>
        <dbReference type="Proteomes" id="UP000177103"/>
    </source>
</evidence>